<dbReference type="EMBL" id="JZCR01000011">
    <property type="protein sequence ID" value="KJW13066.1"/>
    <property type="molecule type" value="Genomic_DNA"/>
</dbReference>
<name>A0A0F3RSU6_9LACO</name>
<organism evidence="1 2">
    <name type="scientific">Levilactobacillus spicheri</name>
    <dbReference type="NCBI Taxonomy" id="216463"/>
    <lineage>
        <taxon>Bacteria</taxon>
        <taxon>Bacillati</taxon>
        <taxon>Bacillota</taxon>
        <taxon>Bacilli</taxon>
        <taxon>Lactobacillales</taxon>
        <taxon>Lactobacillaceae</taxon>
        <taxon>Levilactobacillus</taxon>
    </lineage>
</organism>
<evidence type="ECO:0000313" key="1">
    <source>
        <dbReference type="EMBL" id="KJW13066.1"/>
    </source>
</evidence>
<dbReference type="STRING" id="216463.VC81_04830"/>
<dbReference type="Proteomes" id="UP000033491">
    <property type="component" value="Unassembled WGS sequence"/>
</dbReference>
<comment type="caution">
    <text evidence="1">The sequence shown here is derived from an EMBL/GenBank/DDBJ whole genome shotgun (WGS) entry which is preliminary data.</text>
</comment>
<dbReference type="AlphaFoldDB" id="A0A0F3RSU6"/>
<gene>
    <name evidence="1" type="ORF">VC81_04830</name>
</gene>
<sequence>MSAQQRRLDGRGEIDVGRGSFPAYIKAEFWRSAILAELQNRAHLDHLARRREANVITDIEAA</sequence>
<proteinExistence type="predicted"/>
<reference evidence="1 2" key="1">
    <citation type="submission" date="2015-03" db="EMBL/GenBank/DDBJ databases">
        <authorList>
            <person name="Zheng J."/>
            <person name="Ganezle M."/>
        </authorList>
    </citation>
    <scope>NUCLEOTIDE SEQUENCE [LARGE SCALE GENOMIC DNA]</scope>
    <source>
        <strain evidence="1 2">LP38</strain>
    </source>
</reference>
<protein>
    <submittedName>
        <fullName evidence="1">Uncharacterized protein</fullName>
    </submittedName>
</protein>
<evidence type="ECO:0000313" key="2">
    <source>
        <dbReference type="Proteomes" id="UP000033491"/>
    </source>
</evidence>
<dbReference type="PATRIC" id="fig|216463.3.peg.71"/>
<accession>A0A0F3RSU6</accession>
<dbReference type="RefSeq" id="WP_045807018.1">
    <property type="nucleotide sequence ID" value="NZ_JZCR01000011.1"/>
</dbReference>